<dbReference type="Proteomes" id="UP000622707">
    <property type="component" value="Unassembled WGS sequence"/>
</dbReference>
<evidence type="ECO:0000313" key="6">
    <source>
        <dbReference type="Proteomes" id="UP000622707"/>
    </source>
</evidence>
<dbReference type="SMART" id="SM00487">
    <property type="entry name" value="DEXDc"/>
    <property type="match status" value="1"/>
</dbReference>
<feature type="domain" description="Helicase C-terminal" evidence="4">
    <location>
        <begin position="525"/>
        <end position="685"/>
    </location>
</feature>
<dbReference type="InterPro" id="IPR011545">
    <property type="entry name" value="DEAD/DEAH_box_helicase_dom"/>
</dbReference>
<evidence type="ECO:0000256" key="2">
    <source>
        <dbReference type="ARBA" id="ARBA00022840"/>
    </source>
</evidence>
<keyword evidence="1" id="KW-0547">Nucleotide-binding</keyword>
<feature type="domain" description="Helicase ATP-binding" evidence="3">
    <location>
        <begin position="181"/>
        <end position="453"/>
    </location>
</feature>
<dbReference type="InterPro" id="IPR027417">
    <property type="entry name" value="P-loop_NTPase"/>
</dbReference>
<organism evidence="5 6">
    <name type="scientific">Ramlibacter alkalitolerans</name>
    <dbReference type="NCBI Taxonomy" id="2039631"/>
    <lineage>
        <taxon>Bacteria</taxon>
        <taxon>Pseudomonadati</taxon>
        <taxon>Pseudomonadota</taxon>
        <taxon>Betaproteobacteria</taxon>
        <taxon>Burkholderiales</taxon>
        <taxon>Comamonadaceae</taxon>
        <taxon>Ramlibacter</taxon>
    </lineage>
</organism>
<name>A0ABS1JUS7_9BURK</name>
<proteinExistence type="predicted"/>
<comment type="caution">
    <text evidence="5">The sequence shown here is derived from an EMBL/GenBank/DDBJ whole genome shotgun (WGS) entry which is preliminary data.</text>
</comment>
<dbReference type="RefSeq" id="WP_201692594.1">
    <property type="nucleotide sequence ID" value="NZ_JAEQND010000014.1"/>
</dbReference>
<gene>
    <name evidence="5" type="ORF">JI746_22850</name>
</gene>
<evidence type="ECO:0000256" key="1">
    <source>
        <dbReference type="ARBA" id="ARBA00022741"/>
    </source>
</evidence>
<sequence>MGRDELIGELLTRLEQAEVRLMEWGFIDVSHTSDELVSLFVSHPTLGGEFRELAGPVGEALWVDDLVSAGLLYRISFGPPATYRSRFAESARLLLKLRQRFREDDWATAPELVSDARFHLGPRRFPVRNIDSAAAWLSLSNFSWHQDLQRKVLEALCGGPDDSIRLAGFQLRASQRILGHYRAKESSTATVITAGTGGGKTKAFYIPALMGIAAEIADDAKAATRVLSIYPRNVLLADQFGEATQLAMVVNSALKGKLARQIRVGALIGDVPLTSDFEGDHRNRYQMRAWPRPRGILGHRVPHLRDPSTGKPLVWLDKDRKARRTVLCLEDDITEVVVPDGVVILTRTDLLTSPPDILLTSIEMINKELSSELGREVLGFASGTSHLKMILLDEIHTYEGLTGAQVPWILRRLAYWTRGQRHANSIHVVGLSATLQDAPNHLATLSGIPEASIVEIAPDASAGELTTEGQEYNLVLKSHPGGGAGVLATSIQTVMLGARLLTSRTRSRRGNVITANHFFGQKVFAFTDNLDVVNRWLPDFCDAEQTKRLARLRAHHSDDDAQWLAGQAWRLCEQLHHDLTVAMHVGRTSSQDPGVDARADIVLATSALEVGFDDDAVGMVVQHKAPRSAASFIQRKGRAGRRKGMRPWTVVVLSEHGRDRWAFRDSERLFSPSLDRLSLPVFNPFVLRIQATWFLVDWIARRVGRGVPSLYLSRRDYFDAKATQVVRELVDKPEVRAQLTRDMGAWIRFAQGGVRVADADALANDLLWKPPRAVLRHVVPVLWNYLEGDAASPPNATKRLLPQFLPERTWDVLDTQDVELAMPNGEDQSMDVRRALRECVPGRVSRRFAVDRHEASKWLAWSAHLLDDSVPEAVSADALLDEFVRNDDLADVRIFQPTRLVVADVPSGVKKSSNAEWSWTCRVQPEGESGYLTLHTGPVARAVFDSGSSWLHRERSWLRVYRYSSRVRYELLPERGETKRGVVSIDHEAGSKSERQAAVGFARSVDGVELRVREDVLKRPPALSADVVAALRPVYLRYRATHSEVLRDTTSVFGTGLLVTSALGMIVATALRQNVTLADAWGLIANKPAAARKVLGSVLAGNVGDDSDGPGSAGRGIQEVIGLWGDPRVAGEMDKLVTCLWAPPDEDWDRWLRAVLLETIRSAIETTVQSVLPEVPENDFSVDVIDQSGTASIWILEAEAGGIGVIDRLLAETATDPALFDTALESSMTACSAERITENVSKAVGASLRRYSALSMAFLEVREAKSYAELDAARADLVTALVAAGSDADKEAVTAIAGKALMPGSDSVTDRWIRRLTAGRRAAIERLGIVIDPRLWAYWTTTSRKRRELMARTLATQHGQAPSDAQITSSVVRLTLDPCRDTCPQCLGTAQEMQGLLPSRRLARQWLNLTQVDQVIEVESNTAWMQELDRALAKVSRLRLRFGETARGEVGAVLAERLAHRYDRGYVLSGFRVAAVTRHGRGWEILLRVDDMEVH</sequence>
<dbReference type="SMART" id="SM00490">
    <property type="entry name" value="HELICc"/>
    <property type="match status" value="1"/>
</dbReference>
<evidence type="ECO:0000259" key="4">
    <source>
        <dbReference type="PROSITE" id="PS51194"/>
    </source>
</evidence>
<reference evidence="5 6" key="1">
    <citation type="journal article" date="2017" name="Int. J. Syst. Evol. Microbiol.">
        <title>Ramlibacter alkalitolerans sp. nov., alkali-tolerant bacterium isolated from soil of ginseng.</title>
        <authorList>
            <person name="Lee D.H."/>
            <person name="Cha C.J."/>
        </authorList>
    </citation>
    <scope>NUCLEOTIDE SEQUENCE [LARGE SCALE GENOMIC DNA]</scope>
    <source>
        <strain evidence="5 6">KACC 19305</strain>
    </source>
</reference>
<accession>A0ABS1JUS7</accession>
<protein>
    <recommendedName>
        <fullName evidence="7">DEAD/DEAH box helicase</fullName>
    </recommendedName>
</protein>
<dbReference type="NCBIfam" id="NF041067">
    <property type="entry name" value="DpdJ"/>
    <property type="match status" value="1"/>
</dbReference>
<evidence type="ECO:0000259" key="3">
    <source>
        <dbReference type="PROSITE" id="PS51192"/>
    </source>
</evidence>
<dbReference type="PANTHER" id="PTHR47957">
    <property type="entry name" value="ATP-DEPENDENT HELICASE HRQ1"/>
    <property type="match status" value="1"/>
</dbReference>
<evidence type="ECO:0000313" key="5">
    <source>
        <dbReference type="EMBL" id="MBL0427964.1"/>
    </source>
</evidence>
<dbReference type="PANTHER" id="PTHR47957:SF3">
    <property type="entry name" value="ATP-DEPENDENT HELICASE HRQ1"/>
    <property type="match status" value="1"/>
</dbReference>
<dbReference type="InterPro" id="IPR014001">
    <property type="entry name" value="Helicase_ATP-bd"/>
</dbReference>
<dbReference type="Gene3D" id="3.40.50.300">
    <property type="entry name" value="P-loop containing nucleotide triphosphate hydrolases"/>
    <property type="match status" value="3"/>
</dbReference>
<dbReference type="PROSITE" id="PS51192">
    <property type="entry name" value="HELICASE_ATP_BIND_1"/>
    <property type="match status" value="1"/>
</dbReference>
<dbReference type="EMBL" id="JAEQND010000014">
    <property type="protein sequence ID" value="MBL0427964.1"/>
    <property type="molecule type" value="Genomic_DNA"/>
</dbReference>
<dbReference type="Pfam" id="PF00271">
    <property type="entry name" value="Helicase_C"/>
    <property type="match status" value="1"/>
</dbReference>
<evidence type="ECO:0008006" key="7">
    <source>
        <dbReference type="Google" id="ProtNLM"/>
    </source>
</evidence>
<dbReference type="PROSITE" id="PS51194">
    <property type="entry name" value="HELICASE_CTER"/>
    <property type="match status" value="1"/>
</dbReference>
<dbReference type="InterPro" id="IPR001650">
    <property type="entry name" value="Helicase_C-like"/>
</dbReference>
<dbReference type="SUPFAM" id="SSF52540">
    <property type="entry name" value="P-loop containing nucleoside triphosphate hydrolases"/>
    <property type="match status" value="1"/>
</dbReference>
<dbReference type="Pfam" id="PF00270">
    <property type="entry name" value="DEAD"/>
    <property type="match status" value="1"/>
</dbReference>
<keyword evidence="6" id="KW-1185">Reference proteome</keyword>
<keyword evidence="2" id="KW-0067">ATP-binding</keyword>